<dbReference type="InterPro" id="IPR029063">
    <property type="entry name" value="SAM-dependent_MTases_sf"/>
</dbReference>
<dbReference type="EMBL" id="SJPU01000002">
    <property type="protein sequence ID" value="TWU15742.1"/>
    <property type="molecule type" value="Genomic_DNA"/>
</dbReference>
<name>A0A5C6BV56_9BACT</name>
<evidence type="ECO:0000313" key="1">
    <source>
        <dbReference type="EMBL" id="TWU15742.1"/>
    </source>
</evidence>
<dbReference type="PANTHER" id="PTHR43832">
    <property type="match status" value="1"/>
</dbReference>
<comment type="caution">
    <text evidence="1">The sequence shown here is derived from an EMBL/GenBank/DDBJ whole genome shotgun (WGS) entry which is preliminary data.</text>
</comment>
<gene>
    <name evidence="1" type="primary">cfa_1</name>
    <name evidence="1" type="ORF">Poly21_29440</name>
</gene>
<protein>
    <submittedName>
        <fullName evidence="1">Cyclopropane-fatty-acyl-phospholipid synthase</fullName>
        <ecNumber evidence="1">2.1.1.79</ecNumber>
    </submittedName>
</protein>
<dbReference type="SUPFAM" id="SSF53335">
    <property type="entry name" value="S-adenosyl-L-methionine-dependent methyltransferases"/>
    <property type="match status" value="1"/>
</dbReference>
<dbReference type="GO" id="GO:0008825">
    <property type="term" value="F:cyclopropane-fatty-acyl-phospholipid synthase activity"/>
    <property type="evidence" value="ECO:0007669"/>
    <property type="project" value="UniProtKB-EC"/>
</dbReference>
<sequence length="354" mass="41015">MNSLESAWSTIPNYVVSRLSDAAEQGRVPDWLVRRGIRNLLHNRLGDLNQRRPDEVAEKLRSEVASQPIAVCTHDANDQHYEVPASFFQQVLGPQQKYSCSYWEPNTKTLVEAEENALRVTASHAGLTDGMSILELGCGWGSLSLWMAERYPNSRITSVSNSNSQRRYIESAARDRRISNLDVVTADINVFESIETFDRVVSVEMFEHMRNHDRLMEKIDRWLRPQGQLFVHVFCHATTPYLFDIDGAQNWMGRYFFTGGMMPSDDWLPRCGGPLRVAERWAWNGSHYAKTCRAWLSNLDAASETVQPILAKTYGRPDAKRWFHRWRIFFMACEELFAFNEGQEWYVSHYLFEK</sequence>
<proteinExistence type="predicted"/>
<dbReference type="CDD" id="cd02440">
    <property type="entry name" value="AdoMet_MTases"/>
    <property type="match status" value="1"/>
</dbReference>
<keyword evidence="2" id="KW-1185">Reference proteome</keyword>
<reference evidence="1 2" key="1">
    <citation type="journal article" date="2020" name="Antonie Van Leeuwenhoek">
        <title>Rhodopirellula heiligendammensis sp. nov., Rhodopirellula pilleata sp. nov., and Rhodopirellula solitaria sp. nov. isolated from natural or artificial marine surfaces in Northern Germany and California, USA, and emended description of the genus Rhodopirellula.</title>
        <authorList>
            <person name="Kallscheuer N."/>
            <person name="Wiegand S."/>
            <person name="Jogler M."/>
            <person name="Boedeker C."/>
            <person name="Peeters S.H."/>
            <person name="Rast P."/>
            <person name="Heuer A."/>
            <person name="Jetten M.S.M."/>
            <person name="Rohde M."/>
            <person name="Jogler C."/>
        </authorList>
    </citation>
    <scope>NUCLEOTIDE SEQUENCE [LARGE SCALE GENOMIC DNA]</scope>
    <source>
        <strain evidence="1 2">Poly21</strain>
    </source>
</reference>
<dbReference type="AlphaFoldDB" id="A0A5C6BV56"/>
<dbReference type="RefSeq" id="WP_302118868.1">
    <property type="nucleotide sequence ID" value="NZ_SJPU01000002.1"/>
</dbReference>
<organism evidence="1 2">
    <name type="scientific">Allorhodopirellula heiligendammensis</name>
    <dbReference type="NCBI Taxonomy" id="2714739"/>
    <lineage>
        <taxon>Bacteria</taxon>
        <taxon>Pseudomonadati</taxon>
        <taxon>Planctomycetota</taxon>
        <taxon>Planctomycetia</taxon>
        <taxon>Pirellulales</taxon>
        <taxon>Pirellulaceae</taxon>
        <taxon>Allorhodopirellula</taxon>
    </lineage>
</organism>
<dbReference type="PANTHER" id="PTHR43832:SF1">
    <property type="entry name" value="S-ADENOSYL-L-METHIONINE-DEPENDENT METHYLTRANSFERASES SUPERFAMILY PROTEIN"/>
    <property type="match status" value="1"/>
</dbReference>
<dbReference type="Pfam" id="PF02353">
    <property type="entry name" value="CMAS"/>
    <property type="match status" value="1"/>
</dbReference>
<keyword evidence="1" id="KW-0808">Transferase</keyword>
<dbReference type="GO" id="GO:0032259">
    <property type="term" value="P:methylation"/>
    <property type="evidence" value="ECO:0007669"/>
    <property type="project" value="UniProtKB-KW"/>
</dbReference>
<dbReference type="Gene3D" id="3.40.50.150">
    <property type="entry name" value="Vaccinia Virus protein VP39"/>
    <property type="match status" value="1"/>
</dbReference>
<dbReference type="EC" id="2.1.1.79" evidence="1"/>
<dbReference type="Proteomes" id="UP000319908">
    <property type="component" value="Unassembled WGS sequence"/>
</dbReference>
<accession>A0A5C6BV56</accession>
<dbReference type="FunFam" id="3.40.50.150:FF:000554">
    <property type="entry name" value="Cation-transporting ATPase"/>
    <property type="match status" value="1"/>
</dbReference>
<keyword evidence="1" id="KW-0489">Methyltransferase</keyword>
<evidence type="ECO:0000313" key="2">
    <source>
        <dbReference type="Proteomes" id="UP000319908"/>
    </source>
</evidence>